<feature type="domain" description="SIS" evidence="5">
    <location>
        <begin position="107"/>
        <end position="249"/>
    </location>
</feature>
<evidence type="ECO:0000313" key="7">
    <source>
        <dbReference type="Proteomes" id="UP000199662"/>
    </source>
</evidence>
<dbReference type="InterPro" id="IPR036388">
    <property type="entry name" value="WH-like_DNA-bd_sf"/>
</dbReference>
<gene>
    <name evidence="6" type="ORF">SAMN05660742_10711</name>
</gene>
<dbReference type="Gene3D" id="1.10.10.10">
    <property type="entry name" value="Winged helix-like DNA-binding domain superfamily/Winged helix DNA-binding domain"/>
    <property type="match status" value="1"/>
</dbReference>
<dbReference type="GO" id="GO:1901135">
    <property type="term" value="P:carbohydrate derivative metabolic process"/>
    <property type="evidence" value="ECO:0007669"/>
    <property type="project" value="InterPro"/>
</dbReference>
<dbReference type="AlphaFoldDB" id="A0A1H6YK40"/>
<dbReference type="PANTHER" id="PTHR30514">
    <property type="entry name" value="GLUCOKINASE"/>
    <property type="match status" value="1"/>
</dbReference>
<dbReference type="Gene3D" id="3.40.50.10490">
    <property type="entry name" value="Glucose-6-phosphate isomerase like protein, domain 1"/>
    <property type="match status" value="1"/>
</dbReference>
<evidence type="ECO:0000256" key="2">
    <source>
        <dbReference type="ARBA" id="ARBA00023125"/>
    </source>
</evidence>
<dbReference type="GO" id="GO:0003700">
    <property type="term" value="F:DNA-binding transcription factor activity"/>
    <property type="evidence" value="ECO:0007669"/>
    <property type="project" value="InterPro"/>
</dbReference>
<protein>
    <submittedName>
        <fullName evidence="6">Transcriptional regulator, RpiR family</fullName>
    </submittedName>
</protein>
<dbReference type="InterPro" id="IPR009057">
    <property type="entry name" value="Homeodomain-like_sf"/>
</dbReference>
<dbReference type="InterPro" id="IPR047640">
    <property type="entry name" value="RpiR-like"/>
</dbReference>
<dbReference type="RefSeq" id="WP_091830813.1">
    <property type="nucleotide sequence ID" value="NZ_FNZK01000007.1"/>
</dbReference>
<accession>A0A1H6YK40</accession>
<evidence type="ECO:0000259" key="4">
    <source>
        <dbReference type="PROSITE" id="PS51071"/>
    </source>
</evidence>
<evidence type="ECO:0000259" key="5">
    <source>
        <dbReference type="PROSITE" id="PS51464"/>
    </source>
</evidence>
<dbReference type="PROSITE" id="PS51071">
    <property type="entry name" value="HTH_RPIR"/>
    <property type="match status" value="1"/>
</dbReference>
<dbReference type="STRING" id="84035.SAMN05660742_10711"/>
<name>A0A1H6YK40_9FIRM</name>
<sequence length="249" mass="28384">MIITLDCAMLDNLSKTERQIVQFINEHETDLSHMSIVDIAFETFSSPSTVSRAIRKCGINGFNELRYKLTVPSENKELVSINEIMNKSLIEATEVLQRISLTNILDIVKEIILAKDKKIYVFSRGLTEQVAREFSLKLELLDYNITETGDPNIMVKLTKSIRQENLIVIFSLNGQTRELVESAQNAYLAGAKVITICCSDKSPLLQYSSKYLIGYKHEKIAIKEFEVTSRLPLFIIARILIDYLVEQEN</sequence>
<evidence type="ECO:0000256" key="1">
    <source>
        <dbReference type="ARBA" id="ARBA00023015"/>
    </source>
</evidence>
<dbReference type="PROSITE" id="PS51464">
    <property type="entry name" value="SIS"/>
    <property type="match status" value="1"/>
</dbReference>
<evidence type="ECO:0000313" key="6">
    <source>
        <dbReference type="EMBL" id="SEJ40756.1"/>
    </source>
</evidence>
<organism evidence="6 7">
    <name type="scientific">Propionispira arboris</name>
    <dbReference type="NCBI Taxonomy" id="84035"/>
    <lineage>
        <taxon>Bacteria</taxon>
        <taxon>Bacillati</taxon>
        <taxon>Bacillota</taxon>
        <taxon>Negativicutes</taxon>
        <taxon>Selenomonadales</taxon>
        <taxon>Selenomonadaceae</taxon>
        <taxon>Propionispira</taxon>
    </lineage>
</organism>
<dbReference type="Pfam" id="PF01380">
    <property type="entry name" value="SIS"/>
    <property type="match status" value="1"/>
</dbReference>
<keyword evidence="2" id="KW-0238">DNA-binding</keyword>
<dbReference type="Proteomes" id="UP000199662">
    <property type="component" value="Unassembled WGS sequence"/>
</dbReference>
<dbReference type="GO" id="GO:0097367">
    <property type="term" value="F:carbohydrate derivative binding"/>
    <property type="evidence" value="ECO:0007669"/>
    <property type="project" value="InterPro"/>
</dbReference>
<proteinExistence type="predicted"/>
<keyword evidence="3" id="KW-0804">Transcription</keyword>
<dbReference type="SUPFAM" id="SSF46689">
    <property type="entry name" value="Homeodomain-like"/>
    <property type="match status" value="1"/>
</dbReference>
<dbReference type="InterPro" id="IPR000281">
    <property type="entry name" value="HTH_RpiR"/>
</dbReference>
<dbReference type="SUPFAM" id="SSF53697">
    <property type="entry name" value="SIS domain"/>
    <property type="match status" value="1"/>
</dbReference>
<keyword evidence="7" id="KW-1185">Reference proteome</keyword>
<dbReference type="CDD" id="cd05013">
    <property type="entry name" value="SIS_RpiR"/>
    <property type="match status" value="1"/>
</dbReference>
<reference evidence="6 7" key="1">
    <citation type="submission" date="2016-10" db="EMBL/GenBank/DDBJ databases">
        <authorList>
            <person name="de Groot N.N."/>
        </authorList>
    </citation>
    <scope>NUCLEOTIDE SEQUENCE [LARGE SCALE GENOMIC DNA]</scope>
    <source>
        <strain evidence="6 7">DSM 2179</strain>
    </source>
</reference>
<keyword evidence="1" id="KW-0805">Transcription regulation</keyword>
<dbReference type="GO" id="GO:0003677">
    <property type="term" value="F:DNA binding"/>
    <property type="evidence" value="ECO:0007669"/>
    <property type="project" value="UniProtKB-KW"/>
</dbReference>
<feature type="domain" description="HTH rpiR-type" evidence="4">
    <location>
        <begin position="1"/>
        <end position="76"/>
    </location>
</feature>
<evidence type="ECO:0000256" key="3">
    <source>
        <dbReference type="ARBA" id="ARBA00023163"/>
    </source>
</evidence>
<dbReference type="InterPro" id="IPR001347">
    <property type="entry name" value="SIS_dom"/>
</dbReference>
<dbReference type="InterPro" id="IPR035472">
    <property type="entry name" value="RpiR-like_SIS"/>
</dbReference>
<dbReference type="InterPro" id="IPR046348">
    <property type="entry name" value="SIS_dom_sf"/>
</dbReference>
<dbReference type="EMBL" id="FNZK01000007">
    <property type="protein sequence ID" value="SEJ40756.1"/>
    <property type="molecule type" value="Genomic_DNA"/>
</dbReference>
<dbReference type="Pfam" id="PF01418">
    <property type="entry name" value="HTH_6"/>
    <property type="match status" value="1"/>
</dbReference>
<dbReference type="PANTHER" id="PTHR30514:SF21">
    <property type="entry name" value="RPIR-FAMILY TRANSCRIPTIONAL REGULATOR"/>
    <property type="match status" value="1"/>
</dbReference>